<keyword evidence="3" id="KW-1185">Reference proteome</keyword>
<gene>
    <name evidence="2" type="ORF">Aargi30884_24390</name>
</gene>
<dbReference type="InterPro" id="IPR029468">
    <property type="entry name" value="O-ag_pol_Wzy"/>
</dbReference>
<feature type="transmembrane region" description="Helical" evidence="1">
    <location>
        <begin position="7"/>
        <end position="28"/>
    </location>
</feature>
<dbReference type="KEGG" id="aarg:Aargi30884_24390"/>
<feature type="transmembrane region" description="Helical" evidence="1">
    <location>
        <begin position="110"/>
        <end position="130"/>
    </location>
</feature>
<dbReference type="RefSeq" id="WP_163052351.1">
    <property type="nucleotide sequence ID" value="NZ_AP019695.1"/>
</dbReference>
<keyword evidence="1" id="KW-1133">Transmembrane helix</keyword>
<keyword evidence="1" id="KW-0812">Transmembrane</keyword>
<sequence length="474" mass="54849">MTNRDKIYTIIFWIINCMYVFAFIYWVLLNRGNTSVVNNYNLNLFPWVFGLILVQMVSFKIKNVLFCDFALWFSLISYMFMFGFLFSSVFNLDSNLLWNPISNYSDIELFKSYVFVILCLEMFSFGYLSFYNEKIVQKKNELRYAKSNRHIYNIGCVLLLIGSITKILNDIQIVFTTQSANSYSAYASAVSSGIIDDLSYLMLPGIFFVFFSGCIKERTKKLIFLIVLIYLVCIMILTGSRKIQIFSILSLFLGFEFSSEKSHLSIKNFLVYLFLALILINIIIIIRDNRFNLESVGPEILKTIFSFDLFGNILGETFAETGITILSVASIIKLVPVVKPFQYGLTFLRTIPSFLPIGWLVGDFFYQASSTYVINSYLQTPVGSSLIGDFYWNWGFVGGIIASFISGVIIFKLVNINDSKNIRKNYAMYFSFFSQLIILVRGEVFDIYRPIIMLVIIVFIMERINIFKRRIIIR</sequence>
<dbReference type="EMBL" id="AP019695">
    <property type="protein sequence ID" value="BBK23536.1"/>
    <property type="molecule type" value="Genomic_DNA"/>
</dbReference>
<keyword evidence="1" id="KW-0472">Membrane</keyword>
<organism evidence="2 3">
    <name type="scientific">Amedibacterium intestinale</name>
    <dbReference type="NCBI Taxonomy" id="2583452"/>
    <lineage>
        <taxon>Bacteria</taxon>
        <taxon>Bacillati</taxon>
        <taxon>Bacillota</taxon>
        <taxon>Erysipelotrichia</taxon>
        <taxon>Erysipelotrichales</taxon>
        <taxon>Erysipelotrichaceae</taxon>
        <taxon>Amedibacterium</taxon>
    </lineage>
</organism>
<dbReference type="AlphaFoldDB" id="A0A6N4TJZ5"/>
<evidence type="ECO:0000256" key="1">
    <source>
        <dbReference type="SAM" id="Phobius"/>
    </source>
</evidence>
<proteinExistence type="predicted"/>
<feature type="transmembrane region" description="Helical" evidence="1">
    <location>
        <begin position="447"/>
        <end position="466"/>
    </location>
</feature>
<dbReference type="NCBIfam" id="TIGR04370">
    <property type="entry name" value="glyco_rpt_poly"/>
    <property type="match status" value="1"/>
</dbReference>
<protein>
    <recommendedName>
        <fullName evidence="4">O-antigen polysaccharide polymerase Wzy</fullName>
    </recommendedName>
</protein>
<feature type="transmembrane region" description="Helical" evidence="1">
    <location>
        <begin position="394"/>
        <end position="414"/>
    </location>
</feature>
<feature type="transmembrane region" description="Helical" evidence="1">
    <location>
        <begin position="151"/>
        <end position="168"/>
    </location>
</feature>
<feature type="transmembrane region" description="Helical" evidence="1">
    <location>
        <begin position="269"/>
        <end position="286"/>
    </location>
</feature>
<evidence type="ECO:0000313" key="3">
    <source>
        <dbReference type="Proteomes" id="UP000464754"/>
    </source>
</evidence>
<evidence type="ECO:0000313" key="2">
    <source>
        <dbReference type="EMBL" id="BBK23536.1"/>
    </source>
</evidence>
<name>A0A6N4TJZ5_9FIRM</name>
<dbReference type="Proteomes" id="UP000464754">
    <property type="component" value="Chromosome"/>
</dbReference>
<feature type="transmembrane region" description="Helical" evidence="1">
    <location>
        <begin position="69"/>
        <end position="90"/>
    </location>
</feature>
<dbReference type="Pfam" id="PF14296">
    <property type="entry name" value="O-ag_pol_Wzy"/>
    <property type="match status" value="1"/>
</dbReference>
<feature type="transmembrane region" description="Helical" evidence="1">
    <location>
        <begin position="40"/>
        <end position="57"/>
    </location>
</feature>
<feature type="transmembrane region" description="Helical" evidence="1">
    <location>
        <begin position="426"/>
        <end position="441"/>
    </location>
</feature>
<evidence type="ECO:0008006" key="4">
    <source>
        <dbReference type="Google" id="ProtNLM"/>
    </source>
</evidence>
<feature type="transmembrane region" description="Helical" evidence="1">
    <location>
        <begin position="222"/>
        <end position="249"/>
    </location>
</feature>
<feature type="transmembrane region" description="Helical" evidence="1">
    <location>
        <begin position="354"/>
        <end position="374"/>
    </location>
</feature>
<feature type="transmembrane region" description="Helical" evidence="1">
    <location>
        <begin position="198"/>
        <end position="215"/>
    </location>
</feature>
<accession>A0A6N4TJZ5</accession>
<reference evidence="3" key="1">
    <citation type="submission" date="2019-05" db="EMBL/GenBank/DDBJ databases">
        <title>Complete genome sequencing of Absiella argi strain JCM 30884.</title>
        <authorList>
            <person name="Sakamoto M."/>
            <person name="Murakami T."/>
            <person name="Mori H."/>
        </authorList>
    </citation>
    <scope>NUCLEOTIDE SEQUENCE [LARGE SCALE GENOMIC DNA]</scope>
    <source>
        <strain evidence="3">JCM 30884</strain>
    </source>
</reference>